<keyword evidence="2" id="KW-1185">Reference proteome</keyword>
<proteinExistence type="predicted"/>
<name>A0ABY3YIZ1_9FLAO</name>
<accession>A0ABY3YIZ1</accession>
<dbReference type="Proteomes" id="UP000829476">
    <property type="component" value="Chromosome"/>
</dbReference>
<protein>
    <submittedName>
        <fullName evidence="1">TerB family tellurite resistance protein</fullName>
    </submittedName>
</protein>
<evidence type="ECO:0000313" key="2">
    <source>
        <dbReference type="Proteomes" id="UP000829476"/>
    </source>
</evidence>
<gene>
    <name evidence="1" type="ORF">MQE36_10730</name>
</gene>
<evidence type="ECO:0000313" key="1">
    <source>
        <dbReference type="EMBL" id="UNY97558.1"/>
    </source>
</evidence>
<dbReference type="InterPro" id="IPR029024">
    <property type="entry name" value="TerB-like"/>
</dbReference>
<dbReference type="CDD" id="cd07177">
    <property type="entry name" value="terB_like"/>
    <property type="match status" value="1"/>
</dbReference>
<organism evidence="1 2">
    <name type="scientific">Zhouia spongiae</name>
    <dbReference type="NCBI Taxonomy" id="2202721"/>
    <lineage>
        <taxon>Bacteria</taxon>
        <taxon>Pseudomonadati</taxon>
        <taxon>Bacteroidota</taxon>
        <taxon>Flavobacteriia</taxon>
        <taxon>Flavobacteriales</taxon>
        <taxon>Flavobacteriaceae</taxon>
        <taxon>Zhouia</taxon>
    </lineage>
</organism>
<dbReference type="Gene3D" id="1.10.3680.10">
    <property type="entry name" value="TerB-like"/>
    <property type="match status" value="1"/>
</dbReference>
<reference evidence="1 2" key="1">
    <citation type="journal article" date="2018" name="Int. J. Syst. Evol. Microbiol.">
        <title>Zhouia spongiae sp. nov., isolated from a marine sponge.</title>
        <authorList>
            <person name="Zhuang L."/>
            <person name="Lin B."/>
            <person name="Qin F."/>
            <person name="Luo L."/>
        </authorList>
    </citation>
    <scope>NUCLEOTIDE SEQUENCE [LARGE SCALE GENOMIC DNA]</scope>
    <source>
        <strain evidence="1 2">HN-Y44</strain>
    </source>
</reference>
<dbReference type="EMBL" id="CP094326">
    <property type="protein sequence ID" value="UNY97558.1"/>
    <property type="molecule type" value="Genomic_DNA"/>
</dbReference>
<dbReference type="SUPFAM" id="SSF158682">
    <property type="entry name" value="TerB-like"/>
    <property type="match status" value="1"/>
</dbReference>
<dbReference type="RefSeq" id="WP_242935970.1">
    <property type="nucleotide sequence ID" value="NZ_CP094326.1"/>
</dbReference>
<sequence length="133" mass="15213">MSNHSEKLSLLSDLVALIKADHQITDKEMGFLRMIAARLDVNDNDLNKLFNSDVPFTPPSSEAQRILQFHRMVLLMNVDQDEHPDELNKIRELGVRLGLNPFAINQVLKVMDQFDGKVVPPDVLINIFKTQYN</sequence>